<sequence>MEITLGTLQVQGSTCVGNGMFRPRRNITENVRKKETNRAITGDSALIPFLLLLEFYHMSQCLQYCHLQGIYLLISVFIIIIF</sequence>
<evidence type="ECO:0000313" key="2">
    <source>
        <dbReference type="EMBL" id="MBX56648.1"/>
    </source>
</evidence>
<keyword evidence="1" id="KW-0812">Transmembrane</keyword>
<name>A0A2P2PPH2_RHIMU</name>
<protein>
    <submittedName>
        <fullName evidence="2">Uncharacterized protein</fullName>
    </submittedName>
</protein>
<evidence type="ECO:0000256" key="1">
    <source>
        <dbReference type="SAM" id="Phobius"/>
    </source>
</evidence>
<dbReference type="EMBL" id="GGEC01076164">
    <property type="protein sequence ID" value="MBX56648.1"/>
    <property type="molecule type" value="Transcribed_RNA"/>
</dbReference>
<keyword evidence="1" id="KW-0472">Membrane</keyword>
<reference evidence="2" key="1">
    <citation type="submission" date="2018-02" db="EMBL/GenBank/DDBJ databases">
        <title>Rhizophora mucronata_Transcriptome.</title>
        <authorList>
            <person name="Meera S.P."/>
            <person name="Sreeshan A."/>
            <person name="Augustine A."/>
        </authorList>
    </citation>
    <scope>NUCLEOTIDE SEQUENCE</scope>
    <source>
        <tissue evidence="2">Leaf</tissue>
    </source>
</reference>
<accession>A0A2P2PPH2</accession>
<dbReference type="AlphaFoldDB" id="A0A2P2PPH2"/>
<keyword evidence="1" id="KW-1133">Transmembrane helix</keyword>
<organism evidence="2">
    <name type="scientific">Rhizophora mucronata</name>
    <name type="common">Asiatic mangrove</name>
    <dbReference type="NCBI Taxonomy" id="61149"/>
    <lineage>
        <taxon>Eukaryota</taxon>
        <taxon>Viridiplantae</taxon>
        <taxon>Streptophyta</taxon>
        <taxon>Embryophyta</taxon>
        <taxon>Tracheophyta</taxon>
        <taxon>Spermatophyta</taxon>
        <taxon>Magnoliopsida</taxon>
        <taxon>eudicotyledons</taxon>
        <taxon>Gunneridae</taxon>
        <taxon>Pentapetalae</taxon>
        <taxon>rosids</taxon>
        <taxon>fabids</taxon>
        <taxon>Malpighiales</taxon>
        <taxon>Rhizophoraceae</taxon>
        <taxon>Rhizophora</taxon>
    </lineage>
</organism>
<feature type="transmembrane region" description="Helical" evidence="1">
    <location>
        <begin position="61"/>
        <end position="81"/>
    </location>
</feature>
<proteinExistence type="predicted"/>